<dbReference type="InterPro" id="IPR036770">
    <property type="entry name" value="Ankyrin_rpt-contain_sf"/>
</dbReference>
<name>A0A7S0GKT9_9STRA</name>
<evidence type="ECO:0000256" key="1">
    <source>
        <dbReference type="ARBA" id="ARBA00022737"/>
    </source>
</evidence>
<organism evidence="5">
    <name type="scientific">Proboscia inermis</name>
    <dbReference type="NCBI Taxonomy" id="420281"/>
    <lineage>
        <taxon>Eukaryota</taxon>
        <taxon>Sar</taxon>
        <taxon>Stramenopiles</taxon>
        <taxon>Ochrophyta</taxon>
        <taxon>Bacillariophyta</taxon>
        <taxon>Coscinodiscophyceae</taxon>
        <taxon>Rhizosoleniophycidae</taxon>
        <taxon>Rhizosoleniales</taxon>
        <taxon>Rhizosoleniaceae</taxon>
        <taxon>Proboscia</taxon>
    </lineage>
</organism>
<feature type="repeat" description="ANK" evidence="3">
    <location>
        <begin position="262"/>
        <end position="294"/>
    </location>
</feature>
<sequence length="351" mass="38441">MSEILSMPKNMGESVFPSAVTTRLSNFASVCVPNGIQQRLLQNDPENETEDEMELQDTSEDVGGADLHVALYRNLQTKLSPRSRKSRRDRFGNKKSTSKSSVSDTVHCAEEDTFPSSPDPYDASSPERGGLNRKKPSGCVGAYIRTVLKASNTLRDVVKERRKQKFEIYNEEEREMLSTRFVDCCSSDANLEEVVDLVRDSGIDVDAFYMGSDGAETCGLHTAAFNGSCAIIEFLCKGLDDCVEGESISDGGLCNIDCQDGNGWTALHFAAGANCVLAVEVLAKYGANLAIEAGNGYTPYRWSERLGNAEVMRILEDLGVNSNFFQYNNIFGPGLPLLSMASRVFKLIPSN</sequence>
<dbReference type="SMART" id="SM00248">
    <property type="entry name" value="ANK"/>
    <property type="match status" value="3"/>
</dbReference>
<keyword evidence="1" id="KW-0677">Repeat</keyword>
<evidence type="ECO:0000256" key="4">
    <source>
        <dbReference type="SAM" id="MobiDB-lite"/>
    </source>
</evidence>
<dbReference type="AlphaFoldDB" id="A0A7S0GKT9"/>
<accession>A0A7S0GKT9</accession>
<dbReference type="SUPFAM" id="SSF48403">
    <property type="entry name" value="Ankyrin repeat"/>
    <property type="match status" value="1"/>
</dbReference>
<evidence type="ECO:0000256" key="3">
    <source>
        <dbReference type="PROSITE-ProRule" id="PRU00023"/>
    </source>
</evidence>
<feature type="compositionally biased region" description="Low complexity" evidence="4">
    <location>
        <begin position="115"/>
        <end position="126"/>
    </location>
</feature>
<feature type="compositionally biased region" description="Low complexity" evidence="4">
    <location>
        <begin position="94"/>
        <end position="106"/>
    </location>
</feature>
<dbReference type="Gene3D" id="1.25.40.20">
    <property type="entry name" value="Ankyrin repeat-containing domain"/>
    <property type="match status" value="1"/>
</dbReference>
<evidence type="ECO:0000256" key="2">
    <source>
        <dbReference type="ARBA" id="ARBA00023043"/>
    </source>
</evidence>
<evidence type="ECO:0000313" key="5">
    <source>
        <dbReference type="EMBL" id="CAD8426266.1"/>
    </source>
</evidence>
<dbReference type="PROSITE" id="PS50297">
    <property type="entry name" value="ANK_REP_REGION"/>
    <property type="match status" value="1"/>
</dbReference>
<dbReference type="Pfam" id="PF12796">
    <property type="entry name" value="Ank_2"/>
    <property type="match status" value="1"/>
</dbReference>
<dbReference type="PANTHER" id="PTHR24201">
    <property type="entry name" value="ANK_REP_REGION DOMAIN-CONTAINING PROTEIN"/>
    <property type="match status" value="1"/>
</dbReference>
<proteinExistence type="predicted"/>
<dbReference type="EMBL" id="HBEL01048472">
    <property type="protein sequence ID" value="CAD8426266.1"/>
    <property type="molecule type" value="Transcribed_RNA"/>
</dbReference>
<dbReference type="PANTHER" id="PTHR24201:SF16">
    <property type="entry name" value="ANKYRIN-1-LIKE-RELATED"/>
    <property type="match status" value="1"/>
</dbReference>
<reference evidence="5" key="1">
    <citation type="submission" date="2021-01" db="EMBL/GenBank/DDBJ databases">
        <authorList>
            <person name="Corre E."/>
            <person name="Pelletier E."/>
            <person name="Niang G."/>
            <person name="Scheremetjew M."/>
            <person name="Finn R."/>
            <person name="Kale V."/>
            <person name="Holt S."/>
            <person name="Cochrane G."/>
            <person name="Meng A."/>
            <person name="Brown T."/>
            <person name="Cohen L."/>
        </authorList>
    </citation>
    <scope>NUCLEOTIDE SEQUENCE</scope>
    <source>
        <strain evidence="5">CCAP1064/1</strain>
    </source>
</reference>
<feature type="region of interest" description="Disordered" evidence="4">
    <location>
        <begin position="74"/>
        <end position="134"/>
    </location>
</feature>
<dbReference type="InterPro" id="IPR002110">
    <property type="entry name" value="Ankyrin_rpt"/>
</dbReference>
<dbReference type="PROSITE" id="PS50088">
    <property type="entry name" value="ANK_REPEAT"/>
    <property type="match status" value="1"/>
</dbReference>
<protein>
    <submittedName>
        <fullName evidence="5">Uncharacterized protein</fullName>
    </submittedName>
</protein>
<keyword evidence="2 3" id="KW-0040">ANK repeat</keyword>
<dbReference type="InterPro" id="IPR050776">
    <property type="entry name" value="Ank_Repeat/CDKN_Inhibitor"/>
</dbReference>
<gene>
    <name evidence="5" type="ORF">PINE0816_LOCUS22428</name>
</gene>
<dbReference type="GO" id="GO:0005634">
    <property type="term" value="C:nucleus"/>
    <property type="evidence" value="ECO:0007669"/>
    <property type="project" value="TreeGrafter"/>
</dbReference>